<keyword evidence="5 6" id="KW-0804">Transcription</keyword>
<comment type="subunit">
    <text evidence="6">RNAP is composed of a core of 2 alpha, a beta and a beta' subunits. The core is associated with a delta subunit and one of several sigma factors.</text>
</comment>
<dbReference type="GO" id="GO:0003899">
    <property type="term" value="F:DNA-directed RNA polymerase activity"/>
    <property type="evidence" value="ECO:0007669"/>
    <property type="project" value="UniProtKB-EC"/>
</dbReference>
<dbReference type="InterPro" id="IPR038087">
    <property type="entry name" value="RNAP_delta_N_dom_sf"/>
</dbReference>
<evidence type="ECO:0000313" key="9">
    <source>
        <dbReference type="EMBL" id="MEN2767261.1"/>
    </source>
</evidence>
<comment type="caution">
    <text evidence="9">The sequence shown here is derived from an EMBL/GenBank/DDBJ whole genome shotgun (WGS) entry which is preliminary data.</text>
</comment>
<accession>A0ABU9XG73</accession>
<keyword evidence="4 6" id="KW-0548">Nucleotidyltransferase</keyword>
<proteinExistence type="inferred from homology"/>
<evidence type="ECO:0000256" key="7">
    <source>
        <dbReference type="SAM" id="MobiDB-lite"/>
    </source>
</evidence>
<dbReference type="Pfam" id="PF05066">
    <property type="entry name" value="HARE-HTH"/>
    <property type="match status" value="1"/>
</dbReference>
<keyword evidence="2 6" id="KW-0240">DNA-directed RNA polymerase</keyword>
<dbReference type="Proteomes" id="UP001444625">
    <property type="component" value="Unassembled WGS sequence"/>
</dbReference>
<name>A0ABU9XG73_9BACI</name>
<feature type="domain" description="HTH HARE-type" evidence="8">
    <location>
        <begin position="14"/>
        <end position="81"/>
    </location>
</feature>
<evidence type="ECO:0000256" key="2">
    <source>
        <dbReference type="ARBA" id="ARBA00022478"/>
    </source>
</evidence>
<dbReference type="InterPro" id="IPR007759">
    <property type="entry name" value="Asxl_HARE-HTH"/>
</dbReference>
<evidence type="ECO:0000259" key="8">
    <source>
        <dbReference type="PROSITE" id="PS51913"/>
    </source>
</evidence>
<keyword evidence="3 6" id="KW-0808">Transferase</keyword>
<reference evidence="9 10" key="1">
    <citation type="submission" date="2024-05" db="EMBL/GenBank/DDBJ databases">
        <authorList>
            <person name="Haq I."/>
            <person name="Ullah Z."/>
            <person name="Ahmad R."/>
            <person name="Li M."/>
            <person name="Tong Y."/>
        </authorList>
    </citation>
    <scope>NUCLEOTIDE SEQUENCE [LARGE SCALE GENOMIC DNA]</scope>
    <source>
        <strain evidence="9 10">16A2E</strain>
    </source>
</reference>
<evidence type="ECO:0000256" key="6">
    <source>
        <dbReference type="HAMAP-Rule" id="MF_00357"/>
    </source>
</evidence>
<dbReference type="HAMAP" id="MF_00357">
    <property type="entry name" value="RNApol_bact_RpoE"/>
    <property type="match status" value="1"/>
</dbReference>
<feature type="region of interest" description="Disordered" evidence="7">
    <location>
        <begin position="87"/>
        <end position="187"/>
    </location>
</feature>
<dbReference type="GO" id="GO:0000428">
    <property type="term" value="C:DNA-directed RNA polymerase complex"/>
    <property type="evidence" value="ECO:0007669"/>
    <property type="project" value="UniProtKB-KW"/>
</dbReference>
<dbReference type="EMBL" id="JBDIML010000002">
    <property type="protein sequence ID" value="MEN2767261.1"/>
    <property type="molecule type" value="Genomic_DNA"/>
</dbReference>
<comment type="similarity">
    <text evidence="1 6">Belongs to the RpoE family.</text>
</comment>
<dbReference type="Gene3D" id="1.10.10.1250">
    <property type="entry name" value="RNA polymerase, subunit delta, N-terminal domain"/>
    <property type="match status" value="1"/>
</dbReference>
<dbReference type="NCBIfam" id="TIGR04567">
    <property type="entry name" value="RNAP_delt_lowGC"/>
    <property type="match status" value="1"/>
</dbReference>
<evidence type="ECO:0000256" key="3">
    <source>
        <dbReference type="ARBA" id="ARBA00022679"/>
    </source>
</evidence>
<evidence type="ECO:0000256" key="4">
    <source>
        <dbReference type="ARBA" id="ARBA00022695"/>
    </source>
</evidence>
<dbReference type="PROSITE" id="PS51913">
    <property type="entry name" value="HTH_HARE"/>
    <property type="match status" value="1"/>
</dbReference>
<dbReference type="InterPro" id="IPR029757">
    <property type="entry name" value="RpoE"/>
</dbReference>
<organism evidence="9 10">
    <name type="scientific">Ornithinibacillus xuwenensis</name>
    <dbReference type="NCBI Taxonomy" id="3144668"/>
    <lineage>
        <taxon>Bacteria</taxon>
        <taxon>Bacillati</taxon>
        <taxon>Bacillota</taxon>
        <taxon>Bacilli</taxon>
        <taxon>Bacillales</taxon>
        <taxon>Bacillaceae</taxon>
        <taxon>Ornithinibacillus</taxon>
    </lineage>
</organism>
<feature type="compositionally biased region" description="Acidic residues" evidence="7">
    <location>
        <begin position="107"/>
        <end position="187"/>
    </location>
</feature>
<comment type="function">
    <text evidence="6">Participates in both the initiation and recycling phases of transcription. In the presence of the delta subunit, RNAP displays an increased specificity of transcription, a decreased affinity for nucleic acids, and an increased efficiency of RNA synthesis because of enhanced recycling.</text>
</comment>
<evidence type="ECO:0000256" key="5">
    <source>
        <dbReference type="ARBA" id="ARBA00023163"/>
    </source>
</evidence>
<gene>
    <name evidence="6 9" type="primary">rpoE</name>
    <name evidence="9" type="ORF">ABC228_08675</name>
</gene>
<protein>
    <recommendedName>
        <fullName evidence="6">Probable DNA-directed RNA polymerase subunit delta</fullName>
    </recommendedName>
    <alternativeName>
        <fullName evidence="6">RNAP delta factor</fullName>
    </alternativeName>
</protein>
<evidence type="ECO:0000313" key="10">
    <source>
        <dbReference type="Proteomes" id="UP001444625"/>
    </source>
</evidence>
<sequence>MSLDNLSREEIKSMSMLELAKEIMTEEKKALDFRDVFNKIAELKDFTDEQKDDALAQFYTDLNVDGRFITLGSNMWGLKRWYPVEQMDEDIHNEPKKKKKVKKKTEDDDLDIEEDDLDLGLDDEDEEELDVDFDELDDDEDEDFDELEDDDFDGFDDDDEDEDVEDDLDDLNEIDEDEMDDDLEEEK</sequence>
<keyword evidence="10" id="KW-1185">Reference proteome</keyword>
<evidence type="ECO:0000256" key="1">
    <source>
        <dbReference type="ARBA" id="ARBA00009828"/>
    </source>
</evidence>